<dbReference type="EMBL" id="JANIEX010000508">
    <property type="protein sequence ID" value="KAJ3566175.1"/>
    <property type="molecule type" value="Genomic_DNA"/>
</dbReference>
<organism evidence="1 2">
    <name type="scientific">Leucocoprinus birnbaumii</name>
    <dbReference type="NCBI Taxonomy" id="56174"/>
    <lineage>
        <taxon>Eukaryota</taxon>
        <taxon>Fungi</taxon>
        <taxon>Dikarya</taxon>
        <taxon>Basidiomycota</taxon>
        <taxon>Agaricomycotina</taxon>
        <taxon>Agaricomycetes</taxon>
        <taxon>Agaricomycetidae</taxon>
        <taxon>Agaricales</taxon>
        <taxon>Agaricineae</taxon>
        <taxon>Agaricaceae</taxon>
        <taxon>Leucocoprinus</taxon>
    </lineage>
</organism>
<gene>
    <name evidence="1" type="ORF">NP233_g7163</name>
</gene>
<dbReference type="AlphaFoldDB" id="A0AAD5YV07"/>
<evidence type="ECO:0000313" key="1">
    <source>
        <dbReference type="EMBL" id="KAJ3566175.1"/>
    </source>
</evidence>
<reference evidence="1" key="1">
    <citation type="submission" date="2022-07" db="EMBL/GenBank/DDBJ databases">
        <title>Genome Sequence of Leucocoprinus birnbaumii.</title>
        <authorList>
            <person name="Buettner E."/>
        </authorList>
    </citation>
    <scope>NUCLEOTIDE SEQUENCE</scope>
    <source>
        <strain evidence="1">VT141</strain>
    </source>
</reference>
<proteinExistence type="predicted"/>
<protein>
    <submittedName>
        <fullName evidence="1">Uncharacterized protein</fullName>
    </submittedName>
</protein>
<keyword evidence="2" id="KW-1185">Reference proteome</keyword>
<dbReference type="Proteomes" id="UP001213000">
    <property type="component" value="Unassembled WGS sequence"/>
</dbReference>
<sequence length="190" mass="21120">MDSLRKIGAAFEKYEGTASGPRKSLGTFPAIGELIKGMVVPHILMSVLRQQIPLLRDANDRNSTFTTCTFDCTSKDPSTMLGDLHPHGCARQQKHTSVDPVSGQDIVTALILEEDRFSLVTLYKVVNYLFFAQGPVSSHVSLSIRSIFPDFSTPAFSQLETNLIHLQRHALLTRLRMMSTTICTIPQIEQ</sequence>
<name>A0AAD5YV07_9AGAR</name>
<comment type="caution">
    <text evidence="1">The sequence shown here is derived from an EMBL/GenBank/DDBJ whole genome shotgun (WGS) entry which is preliminary data.</text>
</comment>
<accession>A0AAD5YV07</accession>
<evidence type="ECO:0000313" key="2">
    <source>
        <dbReference type="Proteomes" id="UP001213000"/>
    </source>
</evidence>